<keyword evidence="3" id="KW-1185">Reference proteome</keyword>
<proteinExistence type="predicted"/>
<evidence type="ECO:0000313" key="2">
    <source>
        <dbReference type="EMBL" id="GAA1715150.1"/>
    </source>
</evidence>
<dbReference type="EMBL" id="BAAANY010000039">
    <property type="protein sequence ID" value="GAA1715150.1"/>
    <property type="molecule type" value="Genomic_DNA"/>
</dbReference>
<name>A0ABN2IZZ4_9ACTN</name>
<feature type="compositionally biased region" description="Low complexity" evidence="1">
    <location>
        <begin position="56"/>
        <end position="67"/>
    </location>
</feature>
<gene>
    <name evidence="2" type="ORF">GCM10009765_75080</name>
</gene>
<evidence type="ECO:0000256" key="1">
    <source>
        <dbReference type="SAM" id="MobiDB-lite"/>
    </source>
</evidence>
<protein>
    <recommendedName>
        <fullName evidence="4">Antitoxin</fullName>
    </recommendedName>
</protein>
<dbReference type="Proteomes" id="UP001500618">
    <property type="component" value="Unassembled WGS sequence"/>
</dbReference>
<dbReference type="InterPro" id="IPR028037">
    <property type="entry name" value="Antitoxin_Rv0909/MT0933"/>
</dbReference>
<reference evidence="2 3" key="1">
    <citation type="journal article" date="2019" name="Int. J. Syst. Evol. Microbiol.">
        <title>The Global Catalogue of Microorganisms (GCM) 10K type strain sequencing project: providing services to taxonomists for standard genome sequencing and annotation.</title>
        <authorList>
            <consortium name="The Broad Institute Genomics Platform"/>
            <consortium name="The Broad Institute Genome Sequencing Center for Infectious Disease"/>
            <person name="Wu L."/>
            <person name="Ma J."/>
        </authorList>
    </citation>
    <scope>NUCLEOTIDE SEQUENCE [LARGE SCALE GENOMIC DNA]</scope>
    <source>
        <strain evidence="2 3">JCM 14718</strain>
    </source>
</reference>
<evidence type="ECO:0000313" key="3">
    <source>
        <dbReference type="Proteomes" id="UP001500618"/>
    </source>
</evidence>
<evidence type="ECO:0008006" key="4">
    <source>
        <dbReference type="Google" id="ProtNLM"/>
    </source>
</evidence>
<dbReference type="Pfam" id="PF14013">
    <property type="entry name" value="MT0933_antitox"/>
    <property type="match status" value="1"/>
</dbReference>
<organism evidence="2 3">
    <name type="scientific">Fodinicola feengrottensis</name>
    <dbReference type="NCBI Taxonomy" id="435914"/>
    <lineage>
        <taxon>Bacteria</taxon>
        <taxon>Bacillati</taxon>
        <taxon>Actinomycetota</taxon>
        <taxon>Actinomycetes</taxon>
        <taxon>Mycobacteriales</taxon>
        <taxon>Fodinicola</taxon>
    </lineage>
</organism>
<sequence>MGLFDDAKKFADEHDEQVDQVLDKAGDFANEQTGGKFGDQIKQGVDFAQEHTGSGDTTQQQNQQDQQ</sequence>
<comment type="caution">
    <text evidence="2">The sequence shown here is derived from an EMBL/GenBank/DDBJ whole genome shotgun (WGS) entry which is preliminary data.</text>
</comment>
<accession>A0ABN2IZZ4</accession>
<dbReference type="RefSeq" id="WP_344314824.1">
    <property type="nucleotide sequence ID" value="NZ_BAAANY010000039.1"/>
</dbReference>
<feature type="region of interest" description="Disordered" evidence="1">
    <location>
        <begin position="29"/>
        <end position="67"/>
    </location>
</feature>